<dbReference type="Proteomes" id="UP000766698">
    <property type="component" value="Unassembled WGS sequence"/>
</dbReference>
<dbReference type="EMBL" id="WMLF01000272">
    <property type="protein sequence ID" value="MBB1245373.1"/>
    <property type="molecule type" value="Genomic_DNA"/>
</dbReference>
<keyword evidence="1" id="KW-0732">Signal</keyword>
<sequence>MRNRMQAVATAAALTLTATLLSATAVQARQSSEQPTSSSAFKAGKDCVSLTKRNDDAARRIGEAINKLYERGLTEAGVAEAMARKHCLLRVDDGAGTGAQTGGISTLAASDEITVFRPSLWYDKNTRKWNATASWRWDKTPKNKGGDDGFGLAFNRALVHLDHGLVTTGYNGSKWYGNPEKSNDYGVGFKFKEGTKLGLTARLGTLSVVLKGTGKCQKNVQLRSQYRHTWKSTRVTGFGIGRDSVSISWTSGNNTWKLGSNPSAPKTVCK</sequence>
<feature type="chain" id="PRO_5045910713" evidence="1">
    <location>
        <begin position="29"/>
        <end position="270"/>
    </location>
</feature>
<accession>A0ABR6EJ61</accession>
<evidence type="ECO:0000313" key="2">
    <source>
        <dbReference type="EMBL" id="MBB1245373.1"/>
    </source>
</evidence>
<evidence type="ECO:0000313" key="3">
    <source>
        <dbReference type="Proteomes" id="UP000766698"/>
    </source>
</evidence>
<protein>
    <submittedName>
        <fullName evidence="2">Uncharacterized protein</fullName>
    </submittedName>
</protein>
<proteinExistence type="predicted"/>
<feature type="signal peptide" evidence="1">
    <location>
        <begin position="1"/>
        <end position="28"/>
    </location>
</feature>
<name>A0ABR6EJ61_9ACTN</name>
<evidence type="ECO:0000256" key="1">
    <source>
        <dbReference type="SAM" id="SignalP"/>
    </source>
</evidence>
<gene>
    <name evidence="2" type="ORF">GL263_17635</name>
</gene>
<keyword evidence="3" id="KW-1185">Reference proteome</keyword>
<comment type="caution">
    <text evidence="2">The sequence shown here is derived from an EMBL/GenBank/DDBJ whole genome shotgun (WGS) entry which is preliminary data.</text>
</comment>
<reference evidence="3" key="1">
    <citation type="journal article" date="2020" name="Syst. Appl. Microbiol.">
        <title>Streptomyces alkaliterrae sp. nov., isolated from an alkaline soil, and emended descriptions of Streptomyces alkaliphilus, Streptomyces calidiresistens and Streptomyces durbertensis.</title>
        <authorList>
            <person name="Swiecimska M."/>
            <person name="Golinska P."/>
            <person name="Nouioui I."/>
            <person name="Wypij M."/>
            <person name="Rai M."/>
            <person name="Sangal V."/>
            <person name="Goodfellow M."/>
        </authorList>
    </citation>
    <scope>NUCLEOTIDE SEQUENCE [LARGE SCALE GENOMIC DNA]</scope>
    <source>
        <strain evidence="3">DSM 104538</strain>
    </source>
</reference>
<organism evidence="2 3">
    <name type="scientific">Streptomyces durbertensis</name>
    <dbReference type="NCBI Taxonomy" id="2448886"/>
    <lineage>
        <taxon>Bacteria</taxon>
        <taxon>Bacillati</taxon>
        <taxon>Actinomycetota</taxon>
        <taxon>Actinomycetes</taxon>
        <taxon>Kitasatosporales</taxon>
        <taxon>Streptomycetaceae</taxon>
        <taxon>Streptomyces</taxon>
    </lineage>
</organism>
<dbReference type="RefSeq" id="WP_182856684.1">
    <property type="nucleotide sequence ID" value="NZ_WMLF01000272.1"/>
</dbReference>